<reference evidence="3" key="1">
    <citation type="submission" date="2023-07" db="EMBL/GenBank/DDBJ databases">
        <authorList>
            <consortium name="AG Swart"/>
            <person name="Singh M."/>
            <person name="Singh A."/>
            <person name="Seah K."/>
            <person name="Emmerich C."/>
        </authorList>
    </citation>
    <scope>NUCLEOTIDE SEQUENCE</scope>
    <source>
        <strain evidence="3">DP1</strain>
    </source>
</reference>
<accession>A0AAD1UFV0</accession>
<dbReference type="EC" id="3.4.16.-" evidence="2"/>
<dbReference type="PRINTS" id="PR00724">
    <property type="entry name" value="CRBOXYPTASEC"/>
</dbReference>
<comment type="similarity">
    <text evidence="1 2">Belongs to the peptidase S10 family.</text>
</comment>
<feature type="chain" id="PRO_5041783763" description="Carboxypeptidase" evidence="2">
    <location>
        <begin position="17"/>
        <end position="459"/>
    </location>
</feature>
<keyword evidence="4" id="KW-1185">Reference proteome</keyword>
<dbReference type="InterPro" id="IPR018202">
    <property type="entry name" value="Ser_caboxypep_ser_AS"/>
</dbReference>
<dbReference type="InterPro" id="IPR029058">
    <property type="entry name" value="AB_hydrolase_fold"/>
</dbReference>
<protein>
    <recommendedName>
        <fullName evidence="2">Carboxypeptidase</fullName>
        <ecNumber evidence="2">3.4.16.-</ecNumber>
    </recommendedName>
</protein>
<dbReference type="SUPFAM" id="SSF53474">
    <property type="entry name" value="alpha/beta-Hydrolases"/>
    <property type="match status" value="1"/>
</dbReference>
<proteinExistence type="inferred from homology"/>
<evidence type="ECO:0000313" key="3">
    <source>
        <dbReference type="EMBL" id="CAI2367171.1"/>
    </source>
</evidence>
<dbReference type="InterPro" id="IPR001563">
    <property type="entry name" value="Peptidase_S10"/>
</dbReference>
<keyword evidence="2" id="KW-0645">Protease</keyword>
<dbReference type="PANTHER" id="PTHR11802:SF201">
    <property type="entry name" value="CARBOXYPEPTIDASE"/>
    <property type="match status" value="1"/>
</dbReference>
<evidence type="ECO:0000256" key="1">
    <source>
        <dbReference type="ARBA" id="ARBA00009431"/>
    </source>
</evidence>
<keyword evidence="2" id="KW-0378">Hydrolase</keyword>
<dbReference type="PANTHER" id="PTHR11802">
    <property type="entry name" value="SERINE PROTEASE FAMILY S10 SERINE CARBOXYPEPTIDASE"/>
    <property type="match status" value="1"/>
</dbReference>
<feature type="signal peptide" evidence="2">
    <location>
        <begin position="1"/>
        <end position="16"/>
    </location>
</feature>
<organism evidence="3 4">
    <name type="scientific">Euplotes crassus</name>
    <dbReference type="NCBI Taxonomy" id="5936"/>
    <lineage>
        <taxon>Eukaryota</taxon>
        <taxon>Sar</taxon>
        <taxon>Alveolata</taxon>
        <taxon>Ciliophora</taxon>
        <taxon>Intramacronucleata</taxon>
        <taxon>Spirotrichea</taxon>
        <taxon>Hypotrichia</taxon>
        <taxon>Euplotida</taxon>
        <taxon>Euplotidae</taxon>
        <taxon>Moneuplotes</taxon>
    </lineage>
</organism>
<keyword evidence="2" id="KW-0121">Carboxypeptidase</keyword>
<gene>
    <name evidence="3" type="ORF">ECRASSUSDP1_LOCUS8449</name>
</gene>
<dbReference type="Proteomes" id="UP001295684">
    <property type="component" value="Unassembled WGS sequence"/>
</dbReference>
<keyword evidence="2" id="KW-0732">Signal</keyword>
<sequence length="459" mass="52237">MKILILTLCVLSFVLAARDADLLGAPLPGCTNDNFRQYSGYLDVTEDKKFHYVFVESQNDPANDPLLFWFNGGPGCSSMIGFIQEHGPCAFLEDSDHEPQDNPYSWNNWANIVYLESPAGVGYNFYNGHYEYDDDNVSYENLKAVQSFFEGFPEYSNHNLYLSGESYGGIYIPYLALRIDEHNANSNDHINLKGFLIGNGVTNWKYDCGPAFMKMGLTHGLINIDLANRIENSGCDFAEQGSGKQPDECYSLMREFDDAVSHVYPYDIYRPPEEYYQTPAPQKSISDLIRMESDSQVENVYGGFSRLVKKNMKKNSNDFSPVNKYMNADDTKAALNIPANYFWEECSNIDYEMLDEASQWIYPKLKGKYRMLHYSGTTDGVVPTVGTEGWMKDLGWKVTTKRKAWLSEPLILGGYTESREGNLDFLTIHGTGHMAPQWKRHEAYLALSSWVLEKDLPRS</sequence>
<dbReference type="GO" id="GO:0006508">
    <property type="term" value="P:proteolysis"/>
    <property type="evidence" value="ECO:0007669"/>
    <property type="project" value="UniProtKB-KW"/>
</dbReference>
<dbReference type="PROSITE" id="PS00131">
    <property type="entry name" value="CARBOXYPEPT_SER_SER"/>
    <property type="match status" value="1"/>
</dbReference>
<dbReference type="AlphaFoldDB" id="A0AAD1UFV0"/>
<dbReference type="Gene3D" id="3.40.50.1820">
    <property type="entry name" value="alpha/beta hydrolase"/>
    <property type="match status" value="1"/>
</dbReference>
<dbReference type="Pfam" id="PF00450">
    <property type="entry name" value="Peptidase_S10"/>
    <property type="match status" value="1"/>
</dbReference>
<name>A0AAD1UFV0_EUPCR</name>
<dbReference type="EMBL" id="CAMPGE010008265">
    <property type="protein sequence ID" value="CAI2367171.1"/>
    <property type="molecule type" value="Genomic_DNA"/>
</dbReference>
<dbReference type="GO" id="GO:0004185">
    <property type="term" value="F:serine-type carboxypeptidase activity"/>
    <property type="evidence" value="ECO:0007669"/>
    <property type="project" value="UniProtKB-UniRule"/>
</dbReference>
<comment type="caution">
    <text evidence="3">The sequence shown here is derived from an EMBL/GenBank/DDBJ whole genome shotgun (WGS) entry which is preliminary data.</text>
</comment>
<evidence type="ECO:0000256" key="2">
    <source>
        <dbReference type="RuleBase" id="RU361156"/>
    </source>
</evidence>
<evidence type="ECO:0000313" key="4">
    <source>
        <dbReference type="Proteomes" id="UP001295684"/>
    </source>
</evidence>